<evidence type="ECO:0000256" key="1">
    <source>
        <dbReference type="ARBA" id="ARBA00004953"/>
    </source>
</evidence>
<evidence type="ECO:0000256" key="5">
    <source>
        <dbReference type="ARBA" id="ARBA00022691"/>
    </source>
</evidence>
<keyword evidence="2" id="KW-0169">Cobalamin biosynthesis</keyword>
<dbReference type="GO" id="GO:0043779">
    <property type="term" value="F:cobalt-precorrin-5A acetaldehyde-lyase activity"/>
    <property type="evidence" value="ECO:0007669"/>
    <property type="project" value="UniProtKB-EC"/>
</dbReference>
<comment type="caution">
    <text evidence="8">The sequence shown here is derived from an EMBL/GenBank/DDBJ whole genome shotgun (WGS) entry which is preliminary data.</text>
</comment>
<evidence type="ECO:0000256" key="2">
    <source>
        <dbReference type="ARBA" id="ARBA00022573"/>
    </source>
</evidence>
<dbReference type="AlphaFoldDB" id="A0A1R0F7N5"/>
<comment type="pathway">
    <text evidence="1">Cofactor biosynthesis; adenosylcobalamin biosynthesis.</text>
</comment>
<dbReference type="InterPro" id="IPR006363">
    <property type="entry name" value="Cbl_synth_CobJ/CibH_dom"/>
</dbReference>
<evidence type="ECO:0000259" key="7">
    <source>
        <dbReference type="Pfam" id="PF11760"/>
    </source>
</evidence>
<dbReference type="InterPro" id="IPR021744">
    <property type="entry name" value="CbiG_N"/>
</dbReference>
<evidence type="ECO:0000313" key="8">
    <source>
        <dbReference type="EMBL" id="OLY42932.1"/>
    </source>
</evidence>
<dbReference type="InterPro" id="IPR000878">
    <property type="entry name" value="4pyrrol_Mease"/>
</dbReference>
<feature type="domain" description="Tetrapyrrole methylase" evidence="6">
    <location>
        <begin position="227"/>
        <end position="436"/>
    </location>
</feature>
<dbReference type="EMBL" id="LXYT01000003">
    <property type="protein sequence ID" value="OLY42932.1"/>
    <property type="molecule type" value="Genomic_DNA"/>
</dbReference>
<evidence type="ECO:0000313" key="9">
    <source>
        <dbReference type="Proteomes" id="UP000187344"/>
    </source>
</evidence>
<evidence type="ECO:0000259" key="6">
    <source>
        <dbReference type="Pfam" id="PF00590"/>
    </source>
</evidence>
<dbReference type="InterPro" id="IPR014777">
    <property type="entry name" value="4pyrrole_Mease_sub1"/>
</dbReference>
<evidence type="ECO:0000256" key="3">
    <source>
        <dbReference type="ARBA" id="ARBA00022603"/>
    </source>
</evidence>
<dbReference type="UniPathway" id="UPA00148"/>
<name>A0A1R0F7N5_9HYPH</name>
<dbReference type="EC" id="3.7.1.12" evidence="8"/>
<feature type="domain" description="Cobalamin synthesis G N-terminal" evidence="7">
    <location>
        <begin position="54"/>
        <end position="131"/>
    </location>
</feature>
<keyword evidence="9" id="KW-1185">Reference proteome</keyword>
<dbReference type="GO" id="GO:0009236">
    <property type="term" value="P:cobalamin biosynthetic process"/>
    <property type="evidence" value="ECO:0007669"/>
    <property type="project" value="UniProtKB-UniPathway"/>
</dbReference>
<dbReference type="Pfam" id="PF11760">
    <property type="entry name" value="CbiG_N"/>
    <property type="match status" value="1"/>
</dbReference>
<dbReference type="PANTHER" id="PTHR47036:SF1">
    <property type="entry name" value="COBALT-FACTOR III C(17)-METHYLTRANSFERASE-RELATED"/>
    <property type="match status" value="1"/>
</dbReference>
<dbReference type="SUPFAM" id="SSF53790">
    <property type="entry name" value="Tetrapyrrole methylase"/>
    <property type="match status" value="1"/>
</dbReference>
<proteinExistence type="predicted"/>
<organism evidence="8 9">
    <name type="scientific">Bartonella apis</name>
    <dbReference type="NCBI Taxonomy" id="1686310"/>
    <lineage>
        <taxon>Bacteria</taxon>
        <taxon>Pseudomonadati</taxon>
        <taxon>Pseudomonadota</taxon>
        <taxon>Alphaproteobacteria</taxon>
        <taxon>Hyphomicrobiales</taxon>
        <taxon>Bartonellaceae</taxon>
        <taxon>Bartonella</taxon>
    </lineage>
</organism>
<dbReference type="PANTHER" id="PTHR47036">
    <property type="entry name" value="COBALT-FACTOR III C(17)-METHYLTRANSFERASE-RELATED"/>
    <property type="match status" value="1"/>
</dbReference>
<dbReference type="Gene3D" id="3.40.1010.10">
    <property type="entry name" value="Cobalt-precorrin-4 Transmethylase, Domain 1"/>
    <property type="match status" value="1"/>
</dbReference>
<dbReference type="Pfam" id="PF00590">
    <property type="entry name" value="TP_methylase"/>
    <property type="match status" value="1"/>
</dbReference>
<dbReference type="Gene3D" id="3.40.50.11220">
    <property type="match status" value="1"/>
</dbReference>
<evidence type="ECO:0000256" key="4">
    <source>
        <dbReference type="ARBA" id="ARBA00022679"/>
    </source>
</evidence>
<sequence>MLNISSQHIAIFVFSNFCSEFAIALSKCCKAATIYRTNRVAREDFIIVDEVSEAMKNAFKSGRPIIAFCSSGIVIRILAPLLKNKFNEPPVLCIADDGSSIVPLLGGNAGANELAVEIADILHGHAAITTSGYLRFGINLLLPPDDLELVNKEDASAFISALLNGEKLELVGDHQWFHTGSLPLDHDSRLKIIVNDNVGHIKGSATCLIYRKRDTHDERNAGKTGLLTIIGLGPGNEENITLSARHALAEATDIFGYDYYIKLASPLLDDQVLHPSDNRQEISRAKEALDLAASGKRVAMISSGDPGIFAMAAAIFETLDQHYLPLWDKVEIRVEAGITAAQSAAARIGAPLGHDFAIISLSDNLKPWAIIEKRLIAAITSDMVLALYNPVSRARPTKIMDAIEIAKRFCPSDRIIMIGTDIGRIGEKTVVTTITDFNIQDVTSRSVVIIGSSQTRTFKRSGKSWCYTPRTYPDEANS</sequence>
<keyword evidence="5" id="KW-0949">S-adenosyl-L-methionine</keyword>
<keyword evidence="8" id="KW-0378">Hydrolase</keyword>
<dbReference type="GO" id="GO:0008168">
    <property type="term" value="F:methyltransferase activity"/>
    <property type="evidence" value="ECO:0007669"/>
    <property type="project" value="UniProtKB-KW"/>
</dbReference>
<dbReference type="Proteomes" id="UP000187344">
    <property type="component" value="Unassembled WGS sequence"/>
</dbReference>
<protein>
    <submittedName>
        <fullName evidence="8">Cobalt-precorrin 5A hydrolase / precorrin-3B C17-methyltransferase</fullName>
        <ecNumber evidence="8">3.7.1.12</ecNumber>
    </submittedName>
</protein>
<dbReference type="Gene3D" id="3.30.950.10">
    <property type="entry name" value="Methyltransferase, Cobalt-precorrin-4 Transmethylase, Domain 2"/>
    <property type="match status" value="1"/>
</dbReference>
<dbReference type="InterPro" id="IPR051810">
    <property type="entry name" value="Precorrin_MeTrfase"/>
</dbReference>
<dbReference type="InterPro" id="IPR035996">
    <property type="entry name" value="4pyrrol_Methylase_sf"/>
</dbReference>
<dbReference type="NCBIfam" id="TIGR01466">
    <property type="entry name" value="cobJ_cbiH"/>
    <property type="match status" value="1"/>
</dbReference>
<gene>
    <name evidence="8" type="ORF">PEB0149_003480</name>
</gene>
<dbReference type="InterPro" id="IPR014776">
    <property type="entry name" value="4pyrrole_Mease_sub2"/>
</dbReference>
<dbReference type="SUPFAM" id="SSF159672">
    <property type="entry name" value="CbiG N-terminal domain-like"/>
    <property type="match status" value="1"/>
</dbReference>
<dbReference type="GO" id="GO:0032259">
    <property type="term" value="P:methylation"/>
    <property type="evidence" value="ECO:0007669"/>
    <property type="project" value="UniProtKB-KW"/>
</dbReference>
<dbReference type="CDD" id="cd11646">
    <property type="entry name" value="Precorrin_3B_C17_MT"/>
    <property type="match status" value="1"/>
</dbReference>
<dbReference type="InterPro" id="IPR038029">
    <property type="entry name" value="GbiG_N_sf"/>
</dbReference>
<reference evidence="8 9" key="1">
    <citation type="submission" date="2016-12" db="EMBL/GenBank/DDBJ databases">
        <title>Comparative genomics of Bartonella apis.</title>
        <authorList>
            <person name="Engel P."/>
        </authorList>
    </citation>
    <scope>NUCLEOTIDE SEQUENCE [LARGE SCALE GENOMIC DNA]</scope>
    <source>
        <strain evidence="8 9">PEB0149</strain>
    </source>
</reference>
<keyword evidence="4 8" id="KW-0808">Transferase</keyword>
<keyword evidence="3 8" id="KW-0489">Methyltransferase</keyword>
<accession>A0A1R0F7N5</accession>
<dbReference type="OrthoDB" id="9772960at2"/>